<gene>
    <name evidence="2" type="ordered locus">sce1152</name>
</gene>
<organism evidence="2 3">
    <name type="scientific">Sorangium cellulosum (strain So ce56)</name>
    <name type="common">Polyangium cellulosum (strain So ce56)</name>
    <dbReference type="NCBI Taxonomy" id="448385"/>
    <lineage>
        <taxon>Bacteria</taxon>
        <taxon>Pseudomonadati</taxon>
        <taxon>Myxococcota</taxon>
        <taxon>Polyangia</taxon>
        <taxon>Polyangiales</taxon>
        <taxon>Polyangiaceae</taxon>
        <taxon>Sorangium</taxon>
    </lineage>
</organism>
<name>A9F0W7_SORC5</name>
<dbReference type="KEGG" id="scl:sce1152"/>
<proteinExistence type="predicted"/>
<protein>
    <submittedName>
        <fullName evidence="2">Secreted protein</fullName>
    </submittedName>
</protein>
<accession>A9F0W7</accession>
<feature type="chain" id="PRO_5002738503" evidence="1">
    <location>
        <begin position="20"/>
        <end position="220"/>
    </location>
</feature>
<feature type="signal peptide" evidence="1">
    <location>
        <begin position="1"/>
        <end position="19"/>
    </location>
</feature>
<dbReference type="BioCyc" id="SCEL448385:SCE_RS06015-MONOMER"/>
<evidence type="ECO:0000313" key="3">
    <source>
        <dbReference type="Proteomes" id="UP000002139"/>
    </source>
</evidence>
<dbReference type="OrthoDB" id="5519050at2"/>
<evidence type="ECO:0000256" key="1">
    <source>
        <dbReference type="SAM" id="SignalP"/>
    </source>
</evidence>
<keyword evidence="1" id="KW-0732">Signal</keyword>
<reference evidence="2 3" key="1">
    <citation type="journal article" date="2007" name="Nat. Biotechnol.">
        <title>Complete genome sequence of the myxobacterium Sorangium cellulosum.</title>
        <authorList>
            <person name="Schneiker S."/>
            <person name="Perlova O."/>
            <person name="Kaiser O."/>
            <person name="Gerth K."/>
            <person name="Alici A."/>
            <person name="Altmeyer M.O."/>
            <person name="Bartels D."/>
            <person name="Bekel T."/>
            <person name="Beyer S."/>
            <person name="Bode E."/>
            <person name="Bode H.B."/>
            <person name="Bolten C.J."/>
            <person name="Choudhuri J.V."/>
            <person name="Doss S."/>
            <person name="Elnakady Y.A."/>
            <person name="Frank B."/>
            <person name="Gaigalat L."/>
            <person name="Goesmann A."/>
            <person name="Groeger C."/>
            <person name="Gross F."/>
            <person name="Jelsbak L."/>
            <person name="Jelsbak L."/>
            <person name="Kalinowski J."/>
            <person name="Kegler C."/>
            <person name="Knauber T."/>
            <person name="Konietzny S."/>
            <person name="Kopp M."/>
            <person name="Krause L."/>
            <person name="Krug D."/>
            <person name="Linke B."/>
            <person name="Mahmud T."/>
            <person name="Martinez-Arias R."/>
            <person name="McHardy A.C."/>
            <person name="Merai M."/>
            <person name="Meyer F."/>
            <person name="Mormann S."/>
            <person name="Munoz-Dorado J."/>
            <person name="Perez J."/>
            <person name="Pradella S."/>
            <person name="Rachid S."/>
            <person name="Raddatz G."/>
            <person name="Rosenau F."/>
            <person name="Rueckert C."/>
            <person name="Sasse F."/>
            <person name="Scharfe M."/>
            <person name="Schuster S.C."/>
            <person name="Suen G."/>
            <person name="Treuner-Lange A."/>
            <person name="Velicer G.J."/>
            <person name="Vorholter F.-J."/>
            <person name="Weissman K.J."/>
            <person name="Welch R.D."/>
            <person name="Wenzel S.C."/>
            <person name="Whitworth D.E."/>
            <person name="Wilhelm S."/>
            <person name="Wittmann C."/>
            <person name="Bloecker H."/>
            <person name="Puehler A."/>
            <person name="Mueller R."/>
        </authorList>
    </citation>
    <scope>NUCLEOTIDE SEQUENCE [LARGE SCALE GENOMIC DNA]</scope>
    <source>
        <strain evidence="3">So ce56</strain>
    </source>
</reference>
<sequence length="220" mass="22692">MTKTIRGFGSVAAAGVVFAALLSGCGSQGADRGPDVGSISLPLAADAPSGARYRLRDATFEISNGYYYYEDENTSAMAVTGGGYGTVVTVSSEDQDPDASSILVDLEQGGYGVRLLPGWHFEKVEDGTVTDPNVEATLLSRQTVYVYVSPHSTTWAEYAFGIGSSELWLNGKVNLGVSVYEDPDDYYYGGNVTSGGPGGAGGADYSSGYSSAGVGGSGGY</sequence>
<dbReference type="RefSeq" id="WP_012233786.1">
    <property type="nucleotide sequence ID" value="NC_010162.1"/>
</dbReference>
<dbReference type="AlphaFoldDB" id="A9F0W7"/>
<dbReference type="HOGENOM" id="CLU_1255281_0_0_7"/>
<keyword evidence="3" id="KW-1185">Reference proteome</keyword>
<dbReference type="PROSITE" id="PS51257">
    <property type="entry name" value="PROKAR_LIPOPROTEIN"/>
    <property type="match status" value="1"/>
</dbReference>
<dbReference type="Proteomes" id="UP000002139">
    <property type="component" value="Chromosome"/>
</dbReference>
<dbReference type="EMBL" id="AM746676">
    <property type="protein sequence ID" value="CAN91309.1"/>
    <property type="molecule type" value="Genomic_DNA"/>
</dbReference>
<evidence type="ECO:0000313" key="2">
    <source>
        <dbReference type="EMBL" id="CAN91309.1"/>
    </source>
</evidence>